<evidence type="ECO:0000313" key="1">
    <source>
        <dbReference type="EMBL" id="MFF5203222.1"/>
    </source>
</evidence>
<gene>
    <name evidence="1" type="ORF">ACFY3B_26840</name>
</gene>
<dbReference type="EMBL" id="JBIAZM010000012">
    <property type="protein sequence ID" value="MFF5203222.1"/>
    <property type="molecule type" value="Genomic_DNA"/>
</dbReference>
<organism evidence="1 2">
    <name type="scientific">Micromonospora parva</name>
    <dbReference type="NCBI Taxonomy" id="1464048"/>
    <lineage>
        <taxon>Bacteria</taxon>
        <taxon>Bacillati</taxon>
        <taxon>Actinomycetota</taxon>
        <taxon>Actinomycetes</taxon>
        <taxon>Micromonosporales</taxon>
        <taxon>Micromonosporaceae</taxon>
        <taxon>Micromonospora</taxon>
    </lineage>
</organism>
<protein>
    <submittedName>
        <fullName evidence="1">Glycosyltransferase</fullName>
    </submittedName>
</protein>
<comment type="caution">
    <text evidence="1">The sequence shown here is derived from an EMBL/GenBank/DDBJ whole genome shotgun (WGS) entry which is preliminary data.</text>
</comment>
<dbReference type="SUPFAM" id="SSF53756">
    <property type="entry name" value="UDP-Glycosyltransferase/glycogen phosphorylase"/>
    <property type="match status" value="1"/>
</dbReference>
<dbReference type="RefSeq" id="WP_030330375.1">
    <property type="nucleotide sequence ID" value="NZ_JBIAZM010000012.1"/>
</dbReference>
<dbReference type="PANTHER" id="PTHR12526">
    <property type="entry name" value="GLYCOSYLTRANSFERASE"/>
    <property type="match status" value="1"/>
</dbReference>
<dbReference type="PANTHER" id="PTHR12526:SF600">
    <property type="entry name" value="GLYCOSYL TRANSFERASE GROUP 1"/>
    <property type="match status" value="1"/>
</dbReference>
<name>A0ABW6W001_9ACTN</name>
<dbReference type="CDD" id="cd03801">
    <property type="entry name" value="GT4_PimA-like"/>
    <property type="match status" value="1"/>
</dbReference>
<dbReference type="Proteomes" id="UP001602287">
    <property type="component" value="Unassembled WGS sequence"/>
</dbReference>
<keyword evidence="2" id="KW-1185">Reference proteome</keyword>
<dbReference type="Pfam" id="PF13692">
    <property type="entry name" value="Glyco_trans_1_4"/>
    <property type="match status" value="1"/>
</dbReference>
<accession>A0ABW6W001</accession>
<sequence>MSPAADLVLVVDHQLPTPDRDSGSLRLQRVIDELLALGRQVVFLPQNGTAERQYADRLRAAGVGVITDRRQQIRFLADQGHRIGLALLCRPEPAVQMLARVRDAAPGCLVAYDTVDVHFRRLDRQAALAAAQNSPDRYALRARADSMRAVELLLTRECDVTLVVSDEERHLLRELVPDAWVEVLSNIHRPARTTAQRASTPRVLFVGNYLHEPNVDAARWLCTEIMPLVWAEMPEVTVDLVGDAAPPAVRAMAGDRVTVHGWVPDLAPMYRQARVAVAPLRYGAGVKGKVGEAIEYGVPVVGTPIAFEGMGLVAGVDVLGGETAAELAGELVRLLRDDELAGRLAATAGAGLSARFDARVARGVLDRLLNRSPAGAAPRQASSPGVDSKSSIATCRTASVSVG</sequence>
<evidence type="ECO:0000313" key="2">
    <source>
        <dbReference type="Proteomes" id="UP001602287"/>
    </source>
</evidence>
<reference evidence="1 2" key="1">
    <citation type="submission" date="2024-10" db="EMBL/GenBank/DDBJ databases">
        <title>The Natural Products Discovery Center: Release of the First 8490 Sequenced Strains for Exploring Actinobacteria Biosynthetic Diversity.</title>
        <authorList>
            <person name="Kalkreuter E."/>
            <person name="Kautsar S.A."/>
            <person name="Yang D."/>
            <person name="Bader C.D."/>
            <person name="Teijaro C.N."/>
            <person name="Fluegel L."/>
            <person name="Davis C.M."/>
            <person name="Simpson J.R."/>
            <person name="Lauterbach L."/>
            <person name="Steele A.D."/>
            <person name="Gui C."/>
            <person name="Meng S."/>
            <person name="Li G."/>
            <person name="Viehrig K."/>
            <person name="Ye F."/>
            <person name="Su P."/>
            <person name="Kiefer A.F."/>
            <person name="Nichols A."/>
            <person name="Cepeda A.J."/>
            <person name="Yan W."/>
            <person name="Fan B."/>
            <person name="Jiang Y."/>
            <person name="Adhikari A."/>
            <person name="Zheng C.-J."/>
            <person name="Schuster L."/>
            <person name="Cowan T.M."/>
            <person name="Smanski M.J."/>
            <person name="Chevrette M.G."/>
            <person name="De Carvalho L.P.S."/>
            <person name="Shen B."/>
        </authorList>
    </citation>
    <scope>NUCLEOTIDE SEQUENCE [LARGE SCALE GENOMIC DNA]</scope>
    <source>
        <strain evidence="1 2">NPDC000140</strain>
    </source>
</reference>
<proteinExistence type="predicted"/>
<dbReference type="Gene3D" id="3.40.50.2000">
    <property type="entry name" value="Glycogen Phosphorylase B"/>
    <property type="match status" value="1"/>
</dbReference>